<reference evidence="2 3" key="1">
    <citation type="submission" date="2017-09" db="EMBL/GenBank/DDBJ databases">
        <title>Large-scale bioinformatics analysis of Bacillus genomes uncovers conserved roles of natural products in bacterial physiology.</title>
        <authorList>
            <consortium name="Agbiome Team Llc"/>
            <person name="Bleich R.M."/>
            <person name="Grubbs K.J."/>
            <person name="Santa Maria K.C."/>
            <person name="Allen S.E."/>
            <person name="Farag S."/>
            <person name="Shank E.A."/>
            <person name="Bowers A."/>
        </authorList>
    </citation>
    <scope>NUCLEOTIDE SEQUENCE [LARGE SCALE GENOMIC DNA]</scope>
    <source>
        <strain evidence="2 3">AFS083741</strain>
    </source>
</reference>
<dbReference type="RefSeq" id="WP_098582632.1">
    <property type="nucleotide sequence ID" value="NZ_JBDLMG010000109.1"/>
</dbReference>
<feature type="transmembrane region" description="Helical" evidence="1">
    <location>
        <begin position="121"/>
        <end position="143"/>
    </location>
</feature>
<feature type="transmembrane region" description="Helical" evidence="1">
    <location>
        <begin position="12"/>
        <end position="36"/>
    </location>
</feature>
<keyword evidence="1" id="KW-1133">Transmembrane helix</keyword>
<keyword evidence="1" id="KW-0472">Membrane</keyword>
<accession>A0A9X6X4N8</accession>
<dbReference type="Proteomes" id="UP000224413">
    <property type="component" value="Unassembled WGS sequence"/>
</dbReference>
<dbReference type="AlphaFoldDB" id="A0A9X6X4N8"/>
<protein>
    <submittedName>
        <fullName evidence="2">Uncharacterized protein</fullName>
    </submittedName>
</protein>
<evidence type="ECO:0000256" key="1">
    <source>
        <dbReference type="SAM" id="Phobius"/>
    </source>
</evidence>
<gene>
    <name evidence="2" type="ORF">COI98_01410</name>
</gene>
<evidence type="ECO:0000313" key="3">
    <source>
        <dbReference type="Proteomes" id="UP000224413"/>
    </source>
</evidence>
<feature type="transmembrane region" description="Helical" evidence="1">
    <location>
        <begin position="90"/>
        <end position="115"/>
    </location>
</feature>
<feature type="transmembrane region" description="Helical" evidence="1">
    <location>
        <begin position="56"/>
        <end position="78"/>
    </location>
</feature>
<name>A0A9X6X4N8_BACCE</name>
<dbReference type="EMBL" id="NUWJ01000017">
    <property type="protein sequence ID" value="PFK27776.1"/>
    <property type="molecule type" value="Genomic_DNA"/>
</dbReference>
<keyword evidence="1" id="KW-0812">Transmembrane</keyword>
<comment type="caution">
    <text evidence="2">The sequence shown here is derived from an EMBL/GenBank/DDBJ whole genome shotgun (WGS) entry which is preliminary data.</text>
</comment>
<sequence length="157" mass="18032">MDHIKKLARSNHVHFLGWLYLLIVGMFGWWHGITWYQGIGSWLPWYHESSITFERAHMYLLMTVLLIGASFMTGLLVMDQDYKKLTILKVSCLFGLSTWMISSVCGVFFALGFFLGYKDGAFYPLVFLVTGIVVGLQIIRIALKQTSQFEKNTLAHK</sequence>
<evidence type="ECO:0000313" key="2">
    <source>
        <dbReference type="EMBL" id="PFK27776.1"/>
    </source>
</evidence>
<organism evidence="2 3">
    <name type="scientific">Bacillus cereus</name>
    <dbReference type="NCBI Taxonomy" id="1396"/>
    <lineage>
        <taxon>Bacteria</taxon>
        <taxon>Bacillati</taxon>
        <taxon>Bacillota</taxon>
        <taxon>Bacilli</taxon>
        <taxon>Bacillales</taxon>
        <taxon>Bacillaceae</taxon>
        <taxon>Bacillus</taxon>
        <taxon>Bacillus cereus group</taxon>
    </lineage>
</organism>
<proteinExistence type="predicted"/>